<dbReference type="Gene3D" id="3.20.80.10">
    <property type="entry name" value="Regulatory factor, effector binding domain"/>
    <property type="match status" value="1"/>
</dbReference>
<dbReference type="InterPro" id="IPR018062">
    <property type="entry name" value="HTH_AraC-typ_CS"/>
</dbReference>
<keyword evidence="6" id="KW-1185">Reference proteome</keyword>
<feature type="domain" description="HTH araC/xylS-type" evidence="4">
    <location>
        <begin position="14"/>
        <end position="113"/>
    </location>
</feature>
<dbReference type="GO" id="GO:0003700">
    <property type="term" value="F:DNA-binding transcription factor activity"/>
    <property type="evidence" value="ECO:0007669"/>
    <property type="project" value="InterPro"/>
</dbReference>
<dbReference type="SUPFAM" id="SSF46689">
    <property type="entry name" value="Homeodomain-like"/>
    <property type="match status" value="2"/>
</dbReference>
<dbReference type="PROSITE" id="PS01124">
    <property type="entry name" value="HTH_ARAC_FAMILY_2"/>
    <property type="match status" value="1"/>
</dbReference>
<evidence type="ECO:0000256" key="2">
    <source>
        <dbReference type="ARBA" id="ARBA00023125"/>
    </source>
</evidence>
<dbReference type="Gene3D" id="1.10.10.60">
    <property type="entry name" value="Homeodomain-like"/>
    <property type="match status" value="2"/>
</dbReference>
<dbReference type="PRINTS" id="PR00032">
    <property type="entry name" value="HTHARAC"/>
</dbReference>
<protein>
    <submittedName>
        <fullName evidence="5">AraC family transcriptional regulator</fullName>
    </submittedName>
</protein>
<dbReference type="Pfam" id="PF06445">
    <property type="entry name" value="GyrI-like"/>
    <property type="match status" value="1"/>
</dbReference>
<dbReference type="InterPro" id="IPR020449">
    <property type="entry name" value="Tscrpt_reg_AraC-type_HTH"/>
</dbReference>
<keyword evidence="1" id="KW-0805">Transcription regulation</keyword>
<dbReference type="SUPFAM" id="SSF55136">
    <property type="entry name" value="Probable bacterial effector-binding domain"/>
    <property type="match status" value="1"/>
</dbReference>
<organism evidence="5 6">
    <name type="scientific">Halarcobacter bivalviorum</name>
    <dbReference type="NCBI Taxonomy" id="663364"/>
    <lineage>
        <taxon>Bacteria</taxon>
        <taxon>Pseudomonadati</taxon>
        <taxon>Campylobacterota</taxon>
        <taxon>Epsilonproteobacteria</taxon>
        <taxon>Campylobacterales</taxon>
        <taxon>Arcobacteraceae</taxon>
        <taxon>Halarcobacter</taxon>
    </lineage>
</organism>
<dbReference type="InterPro" id="IPR009057">
    <property type="entry name" value="Homeodomain-like_sf"/>
</dbReference>
<gene>
    <name evidence="5" type="ORF">CRV05_03705</name>
</gene>
<evidence type="ECO:0000313" key="6">
    <source>
        <dbReference type="Proteomes" id="UP000289193"/>
    </source>
</evidence>
<dbReference type="GO" id="GO:0043565">
    <property type="term" value="F:sequence-specific DNA binding"/>
    <property type="evidence" value="ECO:0007669"/>
    <property type="project" value="InterPro"/>
</dbReference>
<dbReference type="EMBL" id="PDKM01000002">
    <property type="protein sequence ID" value="RXK10388.1"/>
    <property type="molecule type" value="Genomic_DNA"/>
</dbReference>
<evidence type="ECO:0000256" key="1">
    <source>
        <dbReference type="ARBA" id="ARBA00023015"/>
    </source>
</evidence>
<dbReference type="SMART" id="SM00871">
    <property type="entry name" value="AraC_E_bind"/>
    <property type="match status" value="1"/>
</dbReference>
<comment type="caution">
    <text evidence="5">The sequence shown here is derived from an EMBL/GenBank/DDBJ whole genome shotgun (WGS) entry which is preliminary data.</text>
</comment>
<dbReference type="InterPro" id="IPR029442">
    <property type="entry name" value="GyrI-like"/>
</dbReference>
<sequence length="286" mass="33661">MKKDTKMIRSKIINDTIYFINKNIELNITLEELAHNNSISKYHLHRIFKEETGLNLFEMITSIRLQKAANLLIVNKYSTISEIANACGFNSHSSFIKAFKKKFNFTPKEWKKDGYKKFSSKIIKSYESLEIKEKIEPTIKVCEKIKCLYIRHKGYNEDIKYTWQRLISLAHELKIENPIQIGIQHDNPTITHKNEASYIACIKIDDQKFKNLPILELPSTTCAIFTLKGKYGDVLKYMSYIYNDWLPNSGYEAKTIPSYSIYKKNHFINNNEYFELDFYLPISVIY</sequence>
<evidence type="ECO:0000259" key="4">
    <source>
        <dbReference type="PROSITE" id="PS01124"/>
    </source>
</evidence>
<dbReference type="InterPro" id="IPR018060">
    <property type="entry name" value="HTH_AraC"/>
</dbReference>
<reference evidence="5 6" key="1">
    <citation type="submission" date="2017-10" db="EMBL/GenBank/DDBJ databases">
        <title>Genomics of the genus Arcobacter.</title>
        <authorList>
            <person name="Perez-Cataluna A."/>
            <person name="Figueras M.J."/>
        </authorList>
    </citation>
    <scope>NUCLEOTIDE SEQUENCE [LARGE SCALE GENOMIC DNA]</scope>
    <source>
        <strain evidence="5 6">CECT 7835</strain>
    </source>
</reference>
<dbReference type="InterPro" id="IPR010499">
    <property type="entry name" value="AraC_E-bd"/>
</dbReference>
<proteinExistence type="predicted"/>
<dbReference type="InterPro" id="IPR011256">
    <property type="entry name" value="Reg_factor_effector_dom_sf"/>
</dbReference>
<dbReference type="PROSITE" id="PS00041">
    <property type="entry name" value="HTH_ARAC_FAMILY_1"/>
    <property type="match status" value="1"/>
</dbReference>
<dbReference type="InterPro" id="IPR050908">
    <property type="entry name" value="SmbC-like"/>
</dbReference>
<keyword evidence="3" id="KW-0804">Transcription</keyword>
<name>A0AAX2ABD1_9BACT</name>
<evidence type="ECO:0000256" key="3">
    <source>
        <dbReference type="ARBA" id="ARBA00023163"/>
    </source>
</evidence>
<accession>A0AAX2ABD1</accession>
<dbReference type="PANTHER" id="PTHR40055">
    <property type="entry name" value="TRANSCRIPTIONAL REGULATOR YGIV-RELATED"/>
    <property type="match status" value="1"/>
</dbReference>
<dbReference type="Pfam" id="PF12833">
    <property type="entry name" value="HTH_18"/>
    <property type="match status" value="1"/>
</dbReference>
<keyword evidence="2" id="KW-0238">DNA-binding</keyword>
<dbReference type="Proteomes" id="UP000289193">
    <property type="component" value="Unassembled WGS sequence"/>
</dbReference>
<dbReference type="AlphaFoldDB" id="A0AAX2ABD1"/>
<dbReference type="SMART" id="SM00342">
    <property type="entry name" value="HTH_ARAC"/>
    <property type="match status" value="1"/>
</dbReference>
<evidence type="ECO:0000313" key="5">
    <source>
        <dbReference type="EMBL" id="RXK10388.1"/>
    </source>
</evidence>
<dbReference type="PANTHER" id="PTHR40055:SF1">
    <property type="entry name" value="TRANSCRIPTIONAL REGULATOR YGIV-RELATED"/>
    <property type="match status" value="1"/>
</dbReference>